<feature type="domain" description="Periplasmic binding protein" evidence="3">
    <location>
        <begin position="58"/>
        <end position="325"/>
    </location>
</feature>
<dbReference type="SUPFAM" id="SSF53822">
    <property type="entry name" value="Periplasmic binding protein-like I"/>
    <property type="match status" value="1"/>
</dbReference>
<evidence type="ECO:0000256" key="1">
    <source>
        <dbReference type="ARBA" id="ARBA00004196"/>
    </source>
</evidence>
<dbReference type="EMBL" id="FQZD01000029">
    <property type="protein sequence ID" value="SHJ61878.1"/>
    <property type="molecule type" value="Genomic_DNA"/>
</dbReference>
<keyword evidence="5" id="KW-1185">Reference proteome</keyword>
<dbReference type="Gene3D" id="3.40.50.2300">
    <property type="match status" value="2"/>
</dbReference>
<dbReference type="InterPro" id="IPR050555">
    <property type="entry name" value="Bact_Solute-Bind_Prot2"/>
</dbReference>
<accession>A0A1M6KSD7</accession>
<dbReference type="PANTHER" id="PTHR30036">
    <property type="entry name" value="D-XYLOSE-BINDING PERIPLASMIC PROTEIN"/>
    <property type="match status" value="1"/>
</dbReference>
<organism evidence="4 5">
    <name type="scientific">Propionispora hippei DSM 15287</name>
    <dbReference type="NCBI Taxonomy" id="1123003"/>
    <lineage>
        <taxon>Bacteria</taxon>
        <taxon>Bacillati</taxon>
        <taxon>Bacillota</taxon>
        <taxon>Negativicutes</taxon>
        <taxon>Selenomonadales</taxon>
        <taxon>Sporomusaceae</taxon>
        <taxon>Propionispora</taxon>
    </lineage>
</organism>
<dbReference type="GO" id="GO:0030246">
    <property type="term" value="F:carbohydrate binding"/>
    <property type="evidence" value="ECO:0007669"/>
    <property type="project" value="TreeGrafter"/>
</dbReference>
<sequence>MLFGYKKEFEKEHEKNGGMRMKNKIIAFLMMAALALGLAGCAGTNSPASGTAGKKTLYFIPIVDTGAYWSPMKKAAEDHARELGYNLVFKTSPPTESQKNEKHIGFLQEAVTNQAAGIAIAPMDPDMFDRKVREAKDAGIPIVTFDADVKSTENRVAYVGTDNRLAGEELGKQAAEYLKSKGITRGKLALAAVNLTQTTMTYRQEGIKKGFEAVMGADSANFTWLEAIQDNDQASESKRQLEGQITANPDMVAVFSLGSEGPDTGVMEAIKSQGKAGKIYHFGFDYTPTWENGVKDGLITGIVDQDSYLIGKTVIDILDKAVRGETVKNNYPIPVKWVDAAQIVEYGKIKQQQFTTETK</sequence>
<evidence type="ECO:0000313" key="4">
    <source>
        <dbReference type="EMBL" id="SHJ61878.1"/>
    </source>
</evidence>
<proteinExistence type="inferred from homology"/>
<evidence type="ECO:0000256" key="2">
    <source>
        <dbReference type="ARBA" id="ARBA00007639"/>
    </source>
</evidence>
<reference evidence="4 5" key="1">
    <citation type="submission" date="2016-11" db="EMBL/GenBank/DDBJ databases">
        <authorList>
            <person name="Varghese N."/>
            <person name="Submissions S."/>
        </authorList>
    </citation>
    <scope>NUCLEOTIDE SEQUENCE [LARGE SCALE GENOMIC DNA]</scope>
    <source>
        <strain evidence="4 5">DSM 15287</strain>
    </source>
</reference>
<comment type="subcellular location">
    <subcellularLocation>
        <location evidence="1">Cell envelope</location>
    </subcellularLocation>
</comment>
<dbReference type="InterPro" id="IPR025997">
    <property type="entry name" value="SBP_2_dom"/>
</dbReference>
<dbReference type="Pfam" id="PF13407">
    <property type="entry name" value="Peripla_BP_4"/>
    <property type="match status" value="1"/>
</dbReference>
<name>A0A1M6KSD7_9FIRM</name>
<dbReference type="PANTHER" id="PTHR30036:SF7">
    <property type="entry name" value="ABC TRANSPORTER PERIPLASMIC-BINDING PROTEIN YPHF"/>
    <property type="match status" value="1"/>
</dbReference>
<dbReference type="InterPro" id="IPR028082">
    <property type="entry name" value="Peripla_BP_I"/>
</dbReference>
<protein>
    <submittedName>
        <fullName evidence="4">Ribose transport system substrate-binding protein</fullName>
    </submittedName>
</protein>
<dbReference type="GO" id="GO:0030288">
    <property type="term" value="C:outer membrane-bounded periplasmic space"/>
    <property type="evidence" value="ECO:0007669"/>
    <property type="project" value="TreeGrafter"/>
</dbReference>
<evidence type="ECO:0000313" key="5">
    <source>
        <dbReference type="Proteomes" id="UP000322917"/>
    </source>
</evidence>
<comment type="similarity">
    <text evidence="2">Belongs to the bacterial solute-binding protein 2 family.</text>
</comment>
<dbReference type="CDD" id="cd01536">
    <property type="entry name" value="PBP1_ABC_sugar_binding-like"/>
    <property type="match status" value="1"/>
</dbReference>
<dbReference type="AlphaFoldDB" id="A0A1M6KSD7"/>
<gene>
    <name evidence="4" type="ORF">SAMN02745170_02936</name>
</gene>
<evidence type="ECO:0000259" key="3">
    <source>
        <dbReference type="Pfam" id="PF13407"/>
    </source>
</evidence>
<dbReference type="Proteomes" id="UP000322917">
    <property type="component" value="Unassembled WGS sequence"/>
</dbReference>